<accession>A0A364Y2W1</accession>
<dbReference type="EMBL" id="QMFY01000006">
    <property type="protein sequence ID" value="RAW00652.1"/>
    <property type="molecule type" value="Genomic_DNA"/>
</dbReference>
<sequence length="372" mass="41188">MTRYKIFWNSSEVGQMDNTVPDMFYIEGNWINNGTDQALAFEDLIKANQARESIIDLSKTIPLQLIDVETGSELDVLGISLHNDKIFVKRLLWDSGESSMQARPAKAYPSIGQAWGFLGIAFLFQLAGAFVSGILIAIFSVKADAALFFAYVVGTGAAFGYGHEKKSNSMRNGTYSFHGASFKMLLLIVVATVAIQLGVISPLVDLIPMPERVQDFFTGLEAGGIFSFLLVVVAAPVLEELIFRGVILDGLLKRYSPRKAIILSSALFGIIHLNPWQFVAATILGVFIGWIYFKTNNLLLCIIIHFANNLLAFITMQLMNENKHRSMVDLLDDPASASLVVIACAIVAFICLLFLQREFSANSKVEEREVRW</sequence>
<feature type="domain" description="CAAX prenyl protease 2/Lysostaphin resistance protein A-like" evidence="2">
    <location>
        <begin position="225"/>
        <end position="311"/>
    </location>
</feature>
<feature type="transmembrane region" description="Helical" evidence="1">
    <location>
        <begin position="277"/>
        <end position="293"/>
    </location>
</feature>
<dbReference type="Pfam" id="PF02517">
    <property type="entry name" value="Rce1-like"/>
    <property type="match status" value="1"/>
</dbReference>
<name>A0A364Y2W1_9BACT</name>
<proteinExistence type="predicted"/>
<keyword evidence="1" id="KW-0812">Transmembrane</keyword>
<dbReference type="InterPro" id="IPR052710">
    <property type="entry name" value="CAAX_protease"/>
</dbReference>
<dbReference type="InterPro" id="IPR003675">
    <property type="entry name" value="Rce1/LyrA-like_dom"/>
</dbReference>
<feature type="transmembrane region" description="Helical" evidence="1">
    <location>
        <begin position="184"/>
        <end position="204"/>
    </location>
</feature>
<feature type="transmembrane region" description="Helical" evidence="1">
    <location>
        <begin position="115"/>
        <end position="139"/>
    </location>
</feature>
<evidence type="ECO:0000256" key="1">
    <source>
        <dbReference type="SAM" id="Phobius"/>
    </source>
</evidence>
<dbReference type="GO" id="GO:0004175">
    <property type="term" value="F:endopeptidase activity"/>
    <property type="evidence" value="ECO:0007669"/>
    <property type="project" value="UniProtKB-ARBA"/>
</dbReference>
<dbReference type="AlphaFoldDB" id="A0A364Y2W1"/>
<evidence type="ECO:0000313" key="4">
    <source>
        <dbReference type="Proteomes" id="UP000251889"/>
    </source>
</evidence>
<dbReference type="RefSeq" id="WP_112747452.1">
    <property type="nucleotide sequence ID" value="NZ_QMFY01000006.1"/>
</dbReference>
<organism evidence="3 4">
    <name type="scientific">Pseudochryseolinea flava</name>
    <dbReference type="NCBI Taxonomy" id="2059302"/>
    <lineage>
        <taxon>Bacteria</taxon>
        <taxon>Pseudomonadati</taxon>
        <taxon>Bacteroidota</taxon>
        <taxon>Cytophagia</taxon>
        <taxon>Cytophagales</taxon>
        <taxon>Fulvivirgaceae</taxon>
        <taxon>Pseudochryseolinea</taxon>
    </lineage>
</organism>
<feature type="transmembrane region" description="Helical" evidence="1">
    <location>
        <begin position="336"/>
        <end position="355"/>
    </location>
</feature>
<feature type="transmembrane region" description="Helical" evidence="1">
    <location>
        <begin position="298"/>
        <end position="316"/>
    </location>
</feature>
<keyword evidence="1" id="KW-0472">Membrane</keyword>
<gene>
    <name evidence="3" type="ORF">DQQ10_13770</name>
</gene>
<feature type="transmembrane region" description="Helical" evidence="1">
    <location>
        <begin position="145"/>
        <end position="163"/>
    </location>
</feature>
<dbReference type="Proteomes" id="UP000251889">
    <property type="component" value="Unassembled WGS sequence"/>
</dbReference>
<dbReference type="PANTHER" id="PTHR36435">
    <property type="entry name" value="SLR1288 PROTEIN"/>
    <property type="match status" value="1"/>
</dbReference>
<dbReference type="GO" id="GO:0080120">
    <property type="term" value="P:CAAX-box protein maturation"/>
    <property type="evidence" value="ECO:0007669"/>
    <property type="project" value="UniProtKB-ARBA"/>
</dbReference>
<dbReference type="OrthoDB" id="158986at2"/>
<dbReference type="PANTHER" id="PTHR36435:SF1">
    <property type="entry name" value="CAAX AMINO TERMINAL PROTEASE FAMILY PROTEIN"/>
    <property type="match status" value="1"/>
</dbReference>
<evidence type="ECO:0000313" key="3">
    <source>
        <dbReference type="EMBL" id="RAW00652.1"/>
    </source>
</evidence>
<reference evidence="3 4" key="1">
    <citation type="submission" date="2018-06" db="EMBL/GenBank/DDBJ databases">
        <title>Chryseolinea flavus sp. nov., a member of the phylum Bacteroidetes isolated from soil.</title>
        <authorList>
            <person name="Li Y."/>
            <person name="Wang J."/>
        </authorList>
    </citation>
    <scope>NUCLEOTIDE SEQUENCE [LARGE SCALE GENOMIC DNA]</scope>
    <source>
        <strain evidence="3 4">SDU1-6</strain>
    </source>
</reference>
<feature type="transmembrane region" description="Helical" evidence="1">
    <location>
        <begin position="224"/>
        <end position="243"/>
    </location>
</feature>
<evidence type="ECO:0000259" key="2">
    <source>
        <dbReference type="Pfam" id="PF02517"/>
    </source>
</evidence>
<comment type="caution">
    <text evidence="3">The sequence shown here is derived from an EMBL/GenBank/DDBJ whole genome shotgun (WGS) entry which is preliminary data.</text>
</comment>
<keyword evidence="4" id="KW-1185">Reference proteome</keyword>
<keyword evidence="1" id="KW-1133">Transmembrane helix</keyword>
<protein>
    <recommendedName>
        <fullName evidence="2">CAAX prenyl protease 2/Lysostaphin resistance protein A-like domain-containing protein</fullName>
    </recommendedName>
</protein>